<accession>A0A316YRV0</accession>
<dbReference type="SUPFAM" id="SSF103473">
    <property type="entry name" value="MFS general substrate transporter"/>
    <property type="match status" value="1"/>
</dbReference>
<comment type="similarity">
    <text evidence="2 8">Belongs to the major facilitator superfamily. Sugar transporter (TC 2.A.1.1) family.</text>
</comment>
<feature type="transmembrane region" description="Helical" evidence="10">
    <location>
        <begin position="223"/>
        <end position="247"/>
    </location>
</feature>
<dbReference type="EMBL" id="KZ819635">
    <property type="protein sequence ID" value="PWN91961.1"/>
    <property type="molecule type" value="Genomic_DNA"/>
</dbReference>
<dbReference type="GO" id="GO:0016020">
    <property type="term" value="C:membrane"/>
    <property type="evidence" value="ECO:0007669"/>
    <property type="project" value="UniProtKB-SubCell"/>
</dbReference>
<dbReference type="NCBIfam" id="TIGR00879">
    <property type="entry name" value="SP"/>
    <property type="match status" value="1"/>
</dbReference>
<dbReference type="FunFam" id="1.20.1250.20:FF:000061">
    <property type="entry name" value="MFS sugar transporter"/>
    <property type="match status" value="1"/>
</dbReference>
<dbReference type="OrthoDB" id="2544694at2759"/>
<dbReference type="Proteomes" id="UP000245768">
    <property type="component" value="Unassembled WGS sequence"/>
</dbReference>
<name>A0A316YRV0_9BASI</name>
<proteinExistence type="inferred from homology"/>
<comment type="subcellular location">
    <subcellularLocation>
        <location evidence="1">Membrane</location>
        <topology evidence="1">Multi-pass membrane protein</topology>
    </subcellularLocation>
</comment>
<feature type="transmembrane region" description="Helical" evidence="10">
    <location>
        <begin position="136"/>
        <end position="156"/>
    </location>
</feature>
<evidence type="ECO:0000256" key="10">
    <source>
        <dbReference type="SAM" id="Phobius"/>
    </source>
</evidence>
<evidence type="ECO:0000256" key="6">
    <source>
        <dbReference type="ARBA" id="ARBA00023136"/>
    </source>
</evidence>
<dbReference type="GO" id="GO:0005351">
    <property type="term" value="F:carbohydrate:proton symporter activity"/>
    <property type="evidence" value="ECO:0007669"/>
    <property type="project" value="TreeGrafter"/>
</dbReference>
<evidence type="ECO:0000256" key="3">
    <source>
        <dbReference type="ARBA" id="ARBA00022448"/>
    </source>
</evidence>
<keyword evidence="3 8" id="KW-0813">Transport</keyword>
<keyword evidence="5 10" id="KW-1133">Transmembrane helix</keyword>
<dbReference type="Gene3D" id="1.20.1250.20">
    <property type="entry name" value="MFS general substrate transporter like domains"/>
    <property type="match status" value="1"/>
</dbReference>
<comment type="catalytic activity">
    <reaction evidence="7">
        <text>myo-inositol(out) + H(+)(out) = myo-inositol(in) + H(+)(in)</text>
        <dbReference type="Rhea" id="RHEA:60364"/>
        <dbReference type="ChEBI" id="CHEBI:15378"/>
        <dbReference type="ChEBI" id="CHEBI:17268"/>
    </reaction>
</comment>
<evidence type="ECO:0000259" key="11">
    <source>
        <dbReference type="PROSITE" id="PS50850"/>
    </source>
</evidence>
<dbReference type="Pfam" id="PF00083">
    <property type="entry name" value="Sugar_tr"/>
    <property type="match status" value="1"/>
</dbReference>
<reference evidence="12 13" key="1">
    <citation type="journal article" date="2018" name="Mol. Biol. Evol.">
        <title>Broad Genomic Sampling Reveals a Smut Pathogenic Ancestry of the Fungal Clade Ustilaginomycotina.</title>
        <authorList>
            <person name="Kijpornyongpan T."/>
            <person name="Mondo S.J."/>
            <person name="Barry K."/>
            <person name="Sandor L."/>
            <person name="Lee J."/>
            <person name="Lipzen A."/>
            <person name="Pangilinan J."/>
            <person name="LaButti K."/>
            <person name="Hainaut M."/>
            <person name="Henrissat B."/>
            <person name="Grigoriev I.V."/>
            <person name="Spatafora J.W."/>
            <person name="Aime M.C."/>
        </authorList>
    </citation>
    <scope>NUCLEOTIDE SEQUENCE [LARGE SCALE GENOMIC DNA]</scope>
    <source>
        <strain evidence="12 13">MCA 4198</strain>
    </source>
</reference>
<dbReference type="InterPro" id="IPR050360">
    <property type="entry name" value="MFS_Sugar_Transporters"/>
</dbReference>
<dbReference type="InterPro" id="IPR005828">
    <property type="entry name" value="MFS_sugar_transport-like"/>
</dbReference>
<keyword evidence="6 10" id="KW-0472">Membrane</keyword>
<gene>
    <name evidence="12" type="ORF">FA10DRAFT_265776</name>
</gene>
<feature type="transmembrane region" description="Helical" evidence="10">
    <location>
        <begin position="163"/>
        <end position="181"/>
    </location>
</feature>
<dbReference type="InterPro" id="IPR003663">
    <property type="entry name" value="Sugar/inositol_transpt"/>
</dbReference>
<organism evidence="12 13">
    <name type="scientific">Acaromyces ingoldii</name>
    <dbReference type="NCBI Taxonomy" id="215250"/>
    <lineage>
        <taxon>Eukaryota</taxon>
        <taxon>Fungi</taxon>
        <taxon>Dikarya</taxon>
        <taxon>Basidiomycota</taxon>
        <taxon>Ustilaginomycotina</taxon>
        <taxon>Exobasidiomycetes</taxon>
        <taxon>Exobasidiales</taxon>
        <taxon>Cryptobasidiaceae</taxon>
        <taxon>Acaromyces</taxon>
    </lineage>
</organism>
<feature type="transmembrane region" description="Helical" evidence="10">
    <location>
        <begin position="411"/>
        <end position="437"/>
    </location>
</feature>
<evidence type="ECO:0000256" key="5">
    <source>
        <dbReference type="ARBA" id="ARBA00022989"/>
    </source>
</evidence>
<evidence type="ECO:0000256" key="8">
    <source>
        <dbReference type="RuleBase" id="RU003346"/>
    </source>
</evidence>
<feature type="compositionally biased region" description="Basic and acidic residues" evidence="9">
    <location>
        <begin position="1"/>
        <end position="15"/>
    </location>
</feature>
<dbReference type="PROSITE" id="PS50850">
    <property type="entry name" value="MFS"/>
    <property type="match status" value="1"/>
</dbReference>
<feature type="transmembrane region" description="Helical" evidence="10">
    <location>
        <begin position="449"/>
        <end position="474"/>
    </location>
</feature>
<feature type="domain" description="Major facilitator superfamily (MFS) profile" evidence="11">
    <location>
        <begin position="74"/>
        <end position="539"/>
    </location>
</feature>
<evidence type="ECO:0000313" key="12">
    <source>
        <dbReference type="EMBL" id="PWN91961.1"/>
    </source>
</evidence>
<feature type="region of interest" description="Disordered" evidence="9">
    <location>
        <begin position="1"/>
        <end position="37"/>
    </location>
</feature>
<dbReference type="PANTHER" id="PTHR48022:SF68">
    <property type="entry name" value="MAJOR FACILITATOR SUPERFAMILY (MFS) PROFILE DOMAIN-CONTAINING PROTEIN-RELATED"/>
    <property type="match status" value="1"/>
</dbReference>
<evidence type="ECO:0000256" key="1">
    <source>
        <dbReference type="ARBA" id="ARBA00004141"/>
    </source>
</evidence>
<evidence type="ECO:0000256" key="9">
    <source>
        <dbReference type="SAM" id="MobiDB-lite"/>
    </source>
</evidence>
<dbReference type="GeneID" id="37043124"/>
<dbReference type="PANTHER" id="PTHR48022">
    <property type="entry name" value="PLASTIDIC GLUCOSE TRANSPORTER 4"/>
    <property type="match status" value="1"/>
</dbReference>
<dbReference type="InterPro" id="IPR020846">
    <property type="entry name" value="MFS_dom"/>
</dbReference>
<feature type="transmembrane region" description="Helical" evidence="10">
    <location>
        <begin position="381"/>
        <end position="404"/>
    </location>
</feature>
<dbReference type="STRING" id="215250.A0A316YRV0"/>
<keyword evidence="4 10" id="KW-0812">Transmembrane</keyword>
<dbReference type="RefSeq" id="XP_025379159.1">
    <property type="nucleotide sequence ID" value="XM_025521208.1"/>
</dbReference>
<sequence>MNEKEDVLATPKGEETPSASTSPTQHPSDLSNSSLNVSRPEKIKSLWSRLGDLPEYPILPGRALLSGRALNWSITLIANVGFCSFGYDQGVLSGLVTLDDFQKDIPLMAPFDPTREYCFEPNQCLGDENIQATGVAIYQVGCILGAVAVLVWGDAWGRRSSTFWGIVLMIVGTVFQVALAGSPATTYALFVVGRVIGGLGNGAVTSTIPTWQSECAKAKNRGMIIMMSGAMIAFGIMISYWVVYGFYFATGTIRWRFPLAFQCVFTIFVMIGVLFLPDSPRWLLLKGRRQEALAVTARLAGKAEDDENVLAEFKQVEDALKTQNAGGFKYSELLDRGPNRNLQRTLIAVCAQFFQQIGGINLLTYYLALLLEQSLGFAPDLSRLISACNGTEYFLASLVALPLVERSGRRVLMLVGAAGMSASMAVLAGTVSTGVVVDGAPVLDDGPGIAAVVMLFVFNTFFAVGWLGMTWLYPAEVTGLRIRIRANALATISNWCFNFLIVMIGPPALANIGYRTYIIFAVINAFIVPVVYFLFPETAHRSLEEIDVIFASAKERGMSAVKQSLTMEKLVGEDLDASVEKYLGAEARARGKGPDHVA</sequence>
<evidence type="ECO:0000256" key="7">
    <source>
        <dbReference type="ARBA" id="ARBA00049119"/>
    </source>
</evidence>
<dbReference type="InterPro" id="IPR036259">
    <property type="entry name" value="MFS_trans_sf"/>
</dbReference>
<keyword evidence="13" id="KW-1185">Reference proteome</keyword>
<evidence type="ECO:0000313" key="13">
    <source>
        <dbReference type="Proteomes" id="UP000245768"/>
    </source>
</evidence>
<feature type="transmembrane region" description="Helical" evidence="10">
    <location>
        <begin position="486"/>
        <end position="505"/>
    </location>
</feature>
<protein>
    <recommendedName>
        <fullName evidence="11">Major facilitator superfamily (MFS) profile domain-containing protein</fullName>
    </recommendedName>
</protein>
<feature type="transmembrane region" description="Helical" evidence="10">
    <location>
        <begin position="346"/>
        <end position="369"/>
    </location>
</feature>
<dbReference type="PRINTS" id="PR00171">
    <property type="entry name" value="SUGRTRNSPORT"/>
</dbReference>
<evidence type="ECO:0000256" key="4">
    <source>
        <dbReference type="ARBA" id="ARBA00022692"/>
    </source>
</evidence>
<feature type="transmembrane region" description="Helical" evidence="10">
    <location>
        <begin position="69"/>
        <end position="87"/>
    </location>
</feature>
<feature type="transmembrane region" description="Helical" evidence="10">
    <location>
        <begin position="259"/>
        <end position="276"/>
    </location>
</feature>
<feature type="compositionally biased region" description="Polar residues" evidence="9">
    <location>
        <begin position="17"/>
        <end position="37"/>
    </location>
</feature>
<dbReference type="InParanoid" id="A0A316YRV0"/>
<feature type="transmembrane region" description="Helical" evidence="10">
    <location>
        <begin position="517"/>
        <end position="535"/>
    </location>
</feature>
<feature type="transmembrane region" description="Helical" evidence="10">
    <location>
        <begin position="187"/>
        <end position="211"/>
    </location>
</feature>
<evidence type="ECO:0000256" key="2">
    <source>
        <dbReference type="ARBA" id="ARBA00010992"/>
    </source>
</evidence>
<dbReference type="AlphaFoldDB" id="A0A316YRV0"/>